<protein>
    <submittedName>
        <fullName evidence="1">Uncharacterized protein</fullName>
    </submittedName>
</protein>
<dbReference type="AlphaFoldDB" id="A0A1C3X3J9"/>
<name>A0A1C3X3J9_9BRAD</name>
<evidence type="ECO:0000313" key="1">
    <source>
        <dbReference type="EMBL" id="SCB46823.1"/>
    </source>
</evidence>
<dbReference type="RefSeq" id="WP_129590910.1">
    <property type="nucleotide sequence ID" value="NZ_FMAI01000012.1"/>
</dbReference>
<gene>
    <name evidence="1" type="ORF">GA0061098_10124</name>
</gene>
<evidence type="ECO:0000313" key="2">
    <source>
        <dbReference type="Proteomes" id="UP000199184"/>
    </source>
</evidence>
<sequence>MKDQNMEIELDKCVQEQKEIFGVTSALVVEYPGTRSGSRLCDYKLTFYDPDQKEKQKETRGYREMRRSRGKFVPPIANGALRDELIILAGAEMSASDVVHTLRNFADQIERRGLWIGKYKDVLLHNQFAPSHTELDLLFFRHERRSRSLSYLIGAEHAEPPFHQEFTRTTEAREFVSSRIRVCVNVGIDPF</sequence>
<accession>A0A1C3X3J9</accession>
<proteinExistence type="predicted"/>
<dbReference type="EMBL" id="FMAI01000012">
    <property type="protein sequence ID" value="SCB46823.1"/>
    <property type="molecule type" value="Genomic_DNA"/>
</dbReference>
<keyword evidence="2" id="KW-1185">Reference proteome</keyword>
<reference evidence="2" key="1">
    <citation type="submission" date="2016-08" db="EMBL/GenBank/DDBJ databases">
        <authorList>
            <person name="Varghese N."/>
            <person name="Submissions Spin"/>
        </authorList>
    </citation>
    <scope>NUCLEOTIDE SEQUENCE [LARGE SCALE GENOMIC DNA]</scope>
    <source>
        <strain evidence="2">ERR11</strain>
    </source>
</reference>
<dbReference type="Proteomes" id="UP000199184">
    <property type="component" value="Unassembled WGS sequence"/>
</dbReference>
<organism evidence="1 2">
    <name type="scientific">Bradyrhizobium shewense</name>
    <dbReference type="NCBI Taxonomy" id="1761772"/>
    <lineage>
        <taxon>Bacteria</taxon>
        <taxon>Pseudomonadati</taxon>
        <taxon>Pseudomonadota</taxon>
        <taxon>Alphaproteobacteria</taxon>
        <taxon>Hyphomicrobiales</taxon>
        <taxon>Nitrobacteraceae</taxon>
        <taxon>Bradyrhizobium</taxon>
    </lineage>
</organism>